<dbReference type="EMBL" id="BCNV01000001">
    <property type="protein sequence ID" value="GAS83409.1"/>
    <property type="molecule type" value="Genomic_DNA"/>
</dbReference>
<dbReference type="Pfam" id="PF00480">
    <property type="entry name" value="ROK"/>
    <property type="match status" value="1"/>
</dbReference>
<proteinExistence type="inferred from homology"/>
<dbReference type="Gene3D" id="1.10.10.10">
    <property type="entry name" value="Winged helix-like DNA-binding domain superfamily/Winged helix DNA-binding domain"/>
    <property type="match status" value="1"/>
</dbReference>
<dbReference type="InterPro" id="IPR036388">
    <property type="entry name" value="WH-like_DNA-bd_sf"/>
</dbReference>
<dbReference type="CDD" id="cd23763">
    <property type="entry name" value="ASKHA_ATPase_ROK"/>
    <property type="match status" value="1"/>
</dbReference>
<comment type="similarity">
    <text evidence="2">Belongs to the ROK (NagC/XylR) family.</text>
</comment>
<sequence>MLPTSHNTQQVKRINVELVKNTLRSMGVGTKASIANLTKLSVATCGTILNELLQTGEIIDLGPDESSGGRPASRYQFNADYASVLCLIIRTEGGIHSITHTYANLNGEMADEQTLFLDEINVPVVENLIANLIEQHHNVQAFGIGIPGVAHNGVIGICDVPELMYQPLGPRLKEQYEDVEVVIGNDMNLTVYGLYNQQQFEEEKNFAVVTFPENHFPGAGFIIDGRPLTGNTQFGGEVSFLPFGVSREEQLRMLKTTEGLQELVTKTLISIIAIINPAAIVVTGDTMDPAMRDDLLQGCLDHLIPQEHMPELIIQRDTRREYVTGLIAVTLESLTYRIQVIEKQW</sequence>
<dbReference type="AlphaFoldDB" id="A0A100VP38"/>
<organism evidence="4 5">
    <name type="scientific">Paenibacillus amylolyticus</name>
    <dbReference type="NCBI Taxonomy" id="1451"/>
    <lineage>
        <taxon>Bacteria</taxon>
        <taxon>Bacillati</taxon>
        <taxon>Bacillota</taxon>
        <taxon>Bacilli</taxon>
        <taxon>Bacillales</taxon>
        <taxon>Paenibacillaceae</taxon>
        <taxon>Paenibacillus</taxon>
    </lineage>
</organism>
<reference evidence="5" key="2">
    <citation type="submission" date="2016-01" db="EMBL/GenBank/DDBJ databases">
        <title>Draft Genome Sequence of Paenibacillus amylolyticus Heshi-A3 that Was Isolated from Fermented Rice Bran with Aging Salted Mackerel, Which Was Named Heshiko as Traditional Fermented Seafood in Japan.</title>
        <authorList>
            <person name="Akuzawa S."/>
            <person name="Nakagawa J."/>
            <person name="Kanekatsu T."/>
            <person name="Kubota E."/>
            <person name="Ohtake R."/>
            <person name="Suzuki T."/>
            <person name="Kanesaki Y."/>
        </authorList>
    </citation>
    <scope>NUCLEOTIDE SEQUENCE [LARGE SCALE GENOMIC DNA]</scope>
    <source>
        <strain evidence="5">Heshi-A3</strain>
    </source>
</reference>
<dbReference type="PANTHER" id="PTHR18964">
    <property type="entry name" value="ROK (REPRESSOR, ORF, KINASE) FAMILY"/>
    <property type="match status" value="1"/>
</dbReference>
<dbReference type="Proteomes" id="UP000069697">
    <property type="component" value="Unassembled WGS sequence"/>
</dbReference>
<name>A0A100VP38_PAEAM</name>
<evidence type="ECO:0000256" key="2">
    <source>
        <dbReference type="ARBA" id="ARBA00006479"/>
    </source>
</evidence>
<dbReference type="InterPro" id="IPR000600">
    <property type="entry name" value="ROK"/>
</dbReference>
<dbReference type="SUPFAM" id="SSF53067">
    <property type="entry name" value="Actin-like ATPase domain"/>
    <property type="match status" value="1"/>
</dbReference>
<dbReference type="Gene3D" id="3.30.420.40">
    <property type="match status" value="2"/>
</dbReference>
<dbReference type="RefSeq" id="WP_062835759.1">
    <property type="nucleotide sequence ID" value="NZ_BCNV01000001.1"/>
</dbReference>
<comment type="function">
    <text evidence="1">Transcriptional repressor of xylose-utilizing enzymes.</text>
</comment>
<evidence type="ECO:0000256" key="1">
    <source>
        <dbReference type="ARBA" id="ARBA00002486"/>
    </source>
</evidence>
<accession>A0A100VP38</accession>
<evidence type="ECO:0000313" key="4">
    <source>
        <dbReference type="EMBL" id="GAS83409.1"/>
    </source>
</evidence>
<dbReference type="GO" id="GO:0042732">
    <property type="term" value="P:D-xylose metabolic process"/>
    <property type="evidence" value="ECO:0007669"/>
    <property type="project" value="UniProtKB-KW"/>
</dbReference>
<dbReference type="SUPFAM" id="SSF46785">
    <property type="entry name" value="Winged helix' DNA-binding domain"/>
    <property type="match status" value="1"/>
</dbReference>
<protein>
    <submittedName>
        <fullName evidence="4">ROK family protein</fullName>
    </submittedName>
</protein>
<evidence type="ECO:0000313" key="5">
    <source>
        <dbReference type="Proteomes" id="UP000069697"/>
    </source>
</evidence>
<reference evidence="4 5" key="1">
    <citation type="journal article" date="2016" name="Genome Announc.">
        <title>Draft Genome Sequence of Paenibacillus amylolyticus Heshi-A3, Isolated from Fermented Rice Bran in a Japanese Fermented Seafood Dish.</title>
        <authorList>
            <person name="Akuzawa S."/>
            <person name="Nagaoka J."/>
            <person name="Kanekatsu M."/>
            <person name="Kubota E."/>
            <person name="Ohtake R."/>
            <person name="Suzuki T."/>
            <person name="Kanesaki Y."/>
        </authorList>
    </citation>
    <scope>NUCLEOTIDE SEQUENCE [LARGE SCALE GENOMIC DNA]</scope>
    <source>
        <strain evidence="4 5">Heshi-A3</strain>
    </source>
</reference>
<dbReference type="PANTHER" id="PTHR18964:SF149">
    <property type="entry name" value="BIFUNCTIONAL UDP-N-ACETYLGLUCOSAMINE 2-EPIMERASE_N-ACETYLMANNOSAMINE KINASE"/>
    <property type="match status" value="1"/>
</dbReference>
<dbReference type="InterPro" id="IPR043129">
    <property type="entry name" value="ATPase_NBD"/>
</dbReference>
<keyword evidence="3" id="KW-0119">Carbohydrate metabolism</keyword>
<comment type="caution">
    <text evidence="4">The sequence shown here is derived from an EMBL/GenBank/DDBJ whole genome shotgun (WGS) entry which is preliminary data.</text>
</comment>
<dbReference type="InterPro" id="IPR036390">
    <property type="entry name" value="WH_DNA-bd_sf"/>
</dbReference>
<evidence type="ECO:0000256" key="3">
    <source>
        <dbReference type="ARBA" id="ARBA00022629"/>
    </source>
</evidence>
<gene>
    <name evidence="4" type="ORF">PAHA3_3487</name>
</gene>
<keyword evidence="3" id="KW-0859">Xylose metabolism</keyword>